<reference evidence="10 11" key="1">
    <citation type="submission" date="2017-04" db="EMBL/GenBank/DDBJ databases">
        <authorList>
            <person name="Afonso C.L."/>
            <person name="Miller P.J."/>
            <person name="Scott M.A."/>
            <person name="Spackman E."/>
            <person name="Goraichik I."/>
            <person name="Dimitrov K.M."/>
            <person name="Suarez D.L."/>
            <person name="Swayne D.E."/>
        </authorList>
    </citation>
    <scope>NUCLEOTIDE SEQUENCE [LARGE SCALE GENOMIC DNA]</scope>
    <source>
        <strain evidence="11">XA(T)</strain>
    </source>
</reference>
<evidence type="ECO:0000313" key="11">
    <source>
        <dbReference type="Proteomes" id="UP000192775"/>
    </source>
</evidence>
<evidence type="ECO:0000313" key="10">
    <source>
        <dbReference type="EMBL" id="ARJ04646.1"/>
    </source>
</evidence>
<dbReference type="InterPro" id="IPR004626">
    <property type="entry name" value="RarD"/>
</dbReference>
<keyword evidence="6 8" id="KW-1133">Transmembrane helix</keyword>
<dbReference type="STRING" id="1619308.B5808_04950"/>
<sequence>MVNERAVDRIGSGLVYGAAANVLWGVFPLYFLLLAPAGAFEIVAWRVLFSLAFCALALTVTRSWRSFGALLRRRRVVLTMGLAGALIYVNWQTYVLGTLAGRVVETALGYFTMPLVTALLGVLVLHERLRRMQWVALALGGAAVLVIALGYGEVPWIAIVLALSFGAYGLVKRRVRDDVDAPSGLALETLWLAPVAVVQLVVVSVTSGLVFGTAGWVNTVLLMLAGVVTAVPLLLFASAARRLPLTVLAVVQYIVPVLQFVIGVWVLHEPMPLERWLGFGIVWLALVVFTVDLLRSRRPVSHESLTIAT</sequence>
<name>A0A1X9LHG3_9MICO</name>
<dbReference type="NCBIfam" id="TIGR00688">
    <property type="entry name" value="rarD"/>
    <property type="match status" value="1"/>
</dbReference>
<feature type="transmembrane region" description="Helical" evidence="8">
    <location>
        <begin position="76"/>
        <end position="95"/>
    </location>
</feature>
<dbReference type="SUPFAM" id="SSF103481">
    <property type="entry name" value="Multidrug resistance efflux transporter EmrE"/>
    <property type="match status" value="2"/>
</dbReference>
<dbReference type="Pfam" id="PF00892">
    <property type="entry name" value="EamA"/>
    <property type="match status" value="2"/>
</dbReference>
<keyword evidence="7 8" id="KW-0472">Membrane</keyword>
<feature type="transmembrane region" description="Helical" evidence="8">
    <location>
        <begin position="43"/>
        <end position="64"/>
    </location>
</feature>
<feature type="transmembrane region" description="Helical" evidence="8">
    <location>
        <begin position="243"/>
        <end position="267"/>
    </location>
</feature>
<dbReference type="AlphaFoldDB" id="A0A1X9LHG3"/>
<feature type="transmembrane region" description="Helical" evidence="8">
    <location>
        <begin position="191"/>
        <end position="210"/>
    </location>
</feature>
<feature type="transmembrane region" description="Helical" evidence="8">
    <location>
        <begin position="12"/>
        <end position="31"/>
    </location>
</feature>
<evidence type="ECO:0000256" key="3">
    <source>
        <dbReference type="ARBA" id="ARBA00022448"/>
    </source>
</evidence>
<protein>
    <submittedName>
        <fullName evidence="10">EamA family transporter</fullName>
    </submittedName>
</protein>
<evidence type="ECO:0000256" key="2">
    <source>
        <dbReference type="ARBA" id="ARBA00007362"/>
    </source>
</evidence>
<dbReference type="Proteomes" id="UP000192775">
    <property type="component" value="Chromosome"/>
</dbReference>
<dbReference type="EMBL" id="CP020715">
    <property type="protein sequence ID" value="ARJ04646.1"/>
    <property type="molecule type" value="Genomic_DNA"/>
</dbReference>
<keyword evidence="3" id="KW-0813">Transport</keyword>
<feature type="transmembrane region" description="Helical" evidence="8">
    <location>
        <begin position="273"/>
        <end position="294"/>
    </location>
</feature>
<evidence type="ECO:0000259" key="9">
    <source>
        <dbReference type="Pfam" id="PF00892"/>
    </source>
</evidence>
<comment type="subcellular location">
    <subcellularLocation>
        <location evidence="1">Cell membrane</location>
        <topology evidence="1">Multi-pass membrane protein</topology>
    </subcellularLocation>
</comment>
<dbReference type="KEGG" id="cphy:B5808_04950"/>
<keyword evidence="5 8" id="KW-0812">Transmembrane</keyword>
<organism evidence="10 11">
    <name type="scientific">Cnuibacter physcomitrellae</name>
    <dbReference type="NCBI Taxonomy" id="1619308"/>
    <lineage>
        <taxon>Bacteria</taxon>
        <taxon>Bacillati</taxon>
        <taxon>Actinomycetota</taxon>
        <taxon>Actinomycetes</taxon>
        <taxon>Micrococcales</taxon>
        <taxon>Microbacteriaceae</taxon>
        <taxon>Cnuibacter</taxon>
    </lineage>
</organism>
<dbReference type="PANTHER" id="PTHR22911">
    <property type="entry name" value="ACYL-MALONYL CONDENSING ENZYME-RELATED"/>
    <property type="match status" value="1"/>
</dbReference>
<dbReference type="PANTHER" id="PTHR22911:SF137">
    <property type="entry name" value="SOLUTE CARRIER FAMILY 35 MEMBER G2-RELATED"/>
    <property type="match status" value="1"/>
</dbReference>
<dbReference type="InterPro" id="IPR037185">
    <property type="entry name" value="EmrE-like"/>
</dbReference>
<feature type="transmembrane region" description="Helical" evidence="8">
    <location>
        <begin position="107"/>
        <end position="125"/>
    </location>
</feature>
<feature type="domain" description="EamA" evidence="9">
    <location>
        <begin position="157"/>
        <end position="289"/>
    </location>
</feature>
<feature type="domain" description="EamA" evidence="9">
    <location>
        <begin position="12"/>
        <end position="148"/>
    </location>
</feature>
<evidence type="ECO:0000256" key="4">
    <source>
        <dbReference type="ARBA" id="ARBA00022475"/>
    </source>
</evidence>
<dbReference type="GO" id="GO:0005886">
    <property type="term" value="C:plasma membrane"/>
    <property type="evidence" value="ECO:0007669"/>
    <property type="project" value="UniProtKB-SubCell"/>
</dbReference>
<keyword evidence="11" id="KW-1185">Reference proteome</keyword>
<evidence type="ECO:0000256" key="5">
    <source>
        <dbReference type="ARBA" id="ARBA00022692"/>
    </source>
</evidence>
<evidence type="ECO:0000256" key="1">
    <source>
        <dbReference type="ARBA" id="ARBA00004651"/>
    </source>
</evidence>
<feature type="transmembrane region" description="Helical" evidence="8">
    <location>
        <begin position="216"/>
        <end position="236"/>
    </location>
</feature>
<feature type="transmembrane region" description="Helical" evidence="8">
    <location>
        <begin position="132"/>
        <end position="149"/>
    </location>
</feature>
<feature type="transmembrane region" description="Helical" evidence="8">
    <location>
        <begin position="155"/>
        <end position="171"/>
    </location>
</feature>
<dbReference type="InterPro" id="IPR000620">
    <property type="entry name" value="EamA_dom"/>
</dbReference>
<accession>A0A1X9LHG3</accession>
<evidence type="ECO:0000256" key="6">
    <source>
        <dbReference type="ARBA" id="ARBA00022989"/>
    </source>
</evidence>
<comment type="similarity">
    <text evidence="2">Belongs to the EamA transporter family.</text>
</comment>
<proteinExistence type="inferred from homology"/>
<gene>
    <name evidence="10" type="ORF">B5808_04950</name>
</gene>
<keyword evidence="4" id="KW-1003">Cell membrane</keyword>
<evidence type="ECO:0000256" key="7">
    <source>
        <dbReference type="ARBA" id="ARBA00023136"/>
    </source>
</evidence>
<evidence type="ECO:0000256" key="8">
    <source>
        <dbReference type="SAM" id="Phobius"/>
    </source>
</evidence>